<keyword evidence="2" id="KW-0378">Hydrolase</keyword>
<feature type="domain" description="Thioesterase" evidence="3">
    <location>
        <begin position="62"/>
        <end position="136"/>
    </location>
</feature>
<dbReference type="PANTHER" id="PTHR21660">
    <property type="entry name" value="THIOESTERASE SUPERFAMILY MEMBER-RELATED"/>
    <property type="match status" value="1"/>
</dbReference>
<gene>
    <name evidence="4" type="ORF">HBH26_05050</name>
</gene>
<dbReference type="RefSeq" id="WP_168133535.1">
    <property type="nucleotide sequence ID" value="NZ_JAAVJH010000003.1"/>
</dbReference>
<accession>A0ABX1CJ11</accession>
<comment type="caution">
    <text evidence="4">The sequence shown here is derived from an EMBL/GenBank/DDBJ whole genome shotgun (WGS) entry which is preliminary data.</text>
</comment>
<dbReference type="InterPro" id="IPR039298">
    <property type="entry name" value="ACOT13"/>
</dbReference>
<dbReference type="Proteomes" id="UP000732399">
    <property type="component" value="Unassembled WGS sequence"/>
</dbReference>
<dbReference type="CDD" id="cd03443">
    <property type="entry name" value="PaaI_thioesterase"/>
    <property type="match status" value="1"/>
</dbReference>
<evidence type="ECO:0000256" key="2">
    <source>
        <dbReference type="ARBA" id="ARBA00022801"/>
    </source>
</evidence>
<dbReference type="InterPro" id="IPR006683">
    <property type="entry name" value="Thioestr_dom"/>
</dbReference>
<proteinExistence type="inferred from homology"/>
<reference evidence="4 5" key="1">
    <citation type="submission" date="2020-03" db="EMBL/GenBank/DDBJ databases">
        <authorList>
            <person name="Wang L."/>
            <person name="He N."/>
            <person name="Li Y."/>
            <person name="Fang Y."/>
            <person name="Zhang F."/>
        </authorList>
    </citation>
    <scope>NUCLEOTIDE SEQUENCE [LARGE SCALE GENOMIC DNA]</scope>
    <source>
        <strain evidence="4 5">36D10-4-7</strain>
    </source>
</reference>
<evidence type="ECO:0000256" key="1">
    <source>
        <dbReference type="ARBA" id="ARBA00008324"/>
    </source>
</evidence>
<evidence type="ECO:0000313" key="5">
    <source>
        <dbReference type="Proteomes" id="UP000732399"/>
    </source>
</evidence>
<dbReference type="Pfam" id="PF03061">
    <property type="entry name" value="4HBT"/>
    <property type="match status" value="1"/>
</dbReference>
<dbReference type="InterPro" id="IPR029069">
    <property type="entry name" value="HotDog_dom_sf"/>
</dbReference>
<sequence length="147" mass="15716">MTENAAPGAHFVAVETGEWAGWSTWMPGDPYEDHVGPFYARRDERGVLCGFLPQAHHRNGSGAIHGGALMSFADFALFAIAGGAEQGVHGVTVTFNAEFLAAAHPGTLLTARGEVLRQGRSLIFVRGTMEQEDRAVFAFSATLKRVG</sequence>
<dbReference type="EMBL" id="JAAVJH010000003">
    <property type="protein sequence ID" value="NJR77982.1"/>
    <property type="molecule type" value="Genomic_DNA"/>
</dbReference>
<keyword evidence="5" id="KW-1185">Reference proteome</keyword>
<dbReference type="PANTHER" id="PTHR21660:SF1">
    <property type="entry name" value="ACYL-COENZYME A THIOESTERASE 13"/>
    <property type="match status" value="1"/>
</dbReference>
<protein>
    <submittedName>
        <fullName evidence="4">PaaI family thioesterase</fullName>
    </submittedName>
</protein>
<evidence type="ECO:0000259" key="3">
    <source>
        <dbReference type="Pfam" id="PF03061"/>
    </source>
</evidence>
<name>A0ABX1CJ11_9SPHN</name>
<organism evidence="4 5">
    <name type="scientific">Sphingomonas corticis</name>
    <dbReference type="NCBI Taxonomy" id="2722791"/>
    <lineage>
        <taxon>Bacteria</taxon>
        <taxon>Pseudomonadati</taxon>
        <taxon>Pseudomonadota</taxon>
        <taxon>Alphaproteobacteria</taxon>
        <taxon>Sphingomonadales</taxon>
        <taxon>Sphingomonadaceae</taxon>
        <taxon>Sphingomonas</taxon>
    </lineage>
</organism>
<dbReference type="SUPFAM" id="SSF54637">
    <property type="entry name" value="Thioesterase/thiol ester dehydrase-isomerase"/>
    <property type="match status" value="1"/>
</dbReference>
<evidence type="ECO:0000313" key="4">
    <source>
        <dbReference type="EMBL" id="NJR77982.1"/>
    </source>
</evidence>
<dbReference type="Gene3D" id="3.10.129.10">
    <property type="entry name" value="Hotdog Thioesterase"/>
    <property type="match status" value="1"/>
</dbReference>
<comment type="similarity">
    <text evidence="1">Belongs to the thioesterase PaaI family.</text>
</comment>